<dbReference type="EMBL" id="LR902935">
    <property type="protein sequence ID" value="CAD7251276.1"/>
    <property type="molecule type" value="Genomic_DNA"/>
</dbReference>
<accession>A0A7R9ABY7</accession>
<feature type="transmembrane region" description="Helical" evidence="8">
    <location>
        <begin position="407"/>
        <end position="431"/>
    </location>
</feature>
<dbReference type="SUPFAM" id="SSF53850">
    <property type="entry name" value="Periplasmic binding protein-like II"/>
    <property type="match status" value="1"/>
</dbReference>
<evidence type="ECO:0000256" key="4">
    <source>
        <dbReference type="ARBA" id="ARBA00022989"/>
    </source>
</evidence>
<dbReference type="EMBL" id="CAJPEV010003418">
    <property type="protein sequence ID" value="CAG0899710.1"/>
    <property type="molecule type" value="Genomic_DNA"/>
</dbReference>
<dbReference type="OrthoDB" id="5984008at2759"/>
<keyword evidence="7" id="KW-0325">Glycoprotein</keyword>
<keyword evidence="4 8" id="KW-1133">Transmembrane helix</keyword>
<evidence type="ECO:0000313" key="9">
    <source>
        <dbReference type="EMBL" id="CAD7251276.1"/>
    </source>
</evidence>
<dbReference type="InterPro" id="IPR052192">
    <property type="entry name" value="Insect_Ionotropic_Sensory_Rcpt"/>
</dbReference>
<sequence>MRAWIPPREEYSVPAGTADFGQFLGEFFLAEGFHDVIVLLDYQSYGEGERQTLLNSIMEKSITIQAFELRDEGGRRSFLSTMETMKQKMFGSHGLLFVSRDQRLSTSLLEMHITALITKIREKDLIRRGYLYVFPDLLETEMEGYRLVIEPMRIVFLRRAFLASSQGGTDASSPRLLVDVYYNQACARPCPRPVKVNDWSLNGGFRFLPPLPRPEDVYRNLQGRTFRLPVIYSPPWYRYQLADNGSVVNPGGRDHAAVVVLAQALNFTWVLFQNETTRGSTFENGTFSGVLGRIMGRDYEWFLDDTTQTEERNMAVEFSFPTLDDADGFIFKAPPPQDPGFFQVSGIPVPGWTLLLAAGLAITLAHAGLQWAAGERGDVGWKAFFAAYGGSLQQNDVPVPRGNPGRVLMVFFFSYALVMGTLINASLVSLYTNPGKVRTMETLEDLNEALGPGNARAIVVPGSSTFGLLSISKSNPFGALDPDTSASRKQEDHVFPGVVCEETMKYRFQKYWGLMPIETRCVGDLSTSYFGKGSGVYASIYYKMQRQTGGYSVDSIEKGIEAVCSAPVRLPTVFIEGRKALDYYHDRVNRVNGSGGREFLHLNEEIFFTKYKGIAMQWGSAYLPAFNQMILRLWQSGIIFKLTHDEFTRVEEGFAGKNGEGEEGKRKPLTLKQMTGSFAVFGAGLSVAGTFL</sequence>
<evidence type="ECO:0000256" key="7">
    <source>
        <dbReference type="ARBA" id="ARBA00023180"/>
    </source>
</evidence>
<proteinExistence type="predicted"/>
<dbReference type="PANTHER" id="PTHR42643">
    <property type="entry name" value="IONOTROPIC RECEPTOR 20A-RELATED"/>
    <property type="match status" value="1"/>
</dbReference>
<dbReference type="AlphaFoldDB" id="A0A7R9ABY7"/>
<reference evidence="9" key="1">
    <citation type="submission" date="2020-11" db="EMBL/GenBank/DDBJ databases">
        <authorList>
            <person name="Tran Van P."/>
        </authorList>
    </citation>
    <scope>NUCLEOTIDE SEQUENCE</scope>
</reference>
<evidence type="ECO:0000256" key="3">
    <source>
        <dbReference type="ARBA" id="ARBA00022692"/>
    </source>
</evidence>
<evidence type="ECO:0000256" key="6">
    <source>
        <dbReference type="ARBA" id="ARBA00023170"/>
    </source>
</evidence>
<gene>
    <name evidence="9" type="ORF">DSTB1V02_LOCUS11043</name>
</gene>
<keyword evidence="6" id="KW-0675">Receptor</keyword>
<evidence type="ECO:0000256" key="5">
    <source>
        <dbReference type="ARBA" id="ARBA00023136"/>
    </source>
</evidence>
<evidence type="ECO:0000256" key="2">
    <source>
        <dbReference type="ARBA" id="ARBA00022475"/>
    </source>
</evidence>
<dbReference type="Gene3D" id="3.40.190.10">
    <property type="entry name" value="Periplasmic binding protein-like II"/>
    <property type="match status" value="1"/>
</dbReference>
<dbReference type="GO" id="GO:0005886">
    <property type="term" value="C:plasma membrane"/>
    <property type="evidence" value="ECO:0007669"/>
    <property type="project" value="UniProtKB-SubCell"/>
</dbReference>
<keyword evidence="2" id="KW-1003">Cell membrane</keyword>
<keyword evidence="10" id="KW-1185">Reference proteome</keyword>
<organism evidence="9">
    <name type="scientific">Darwinula stevensoni</name>
    <dbReference type="NCBI Taxonomy" id="69355"/>
    <lineage>
        <taxon>Eukaryota</taxon>
        <taxon>Metazoa</taxon>
        <taxon>Ecdysozoa</taxon>
        <taxon>Arthropoda</taxon>
        <taxon>Crustacea</taxon>
        <taxon>Oligostraca</taxon>
        <taxon>Ostracoda</taxon>
        <taxon>Podocopa</taxon>
        <taxon>Podocopida</taxon>
        <taxon>Darwinulocopina</taxon>
        <taxon>Darwinuloidea</taxon>
        <taxon>Darwinulidae</taxon>
        <taxon>Darwinula</taxon>
    </lineage>
</organism>
<evidence type="ECO:0000256" key="8">
    <source>
        <dbReference type="SAM" id="Phobius"/>
    </source>
</evidence>
<dbReference type="PANTHER" id="PTHR42643:SF30">
    <property type="entry name" value="IONOTROPIC RECEPTOR 40A-RELATED"/>
    <property type="match status" value="1"/>
</dbReference>
<name>A0A7R9ABY7_9CRUS</name>
<evidence type="ECO:0000256" key="1">
    <source>
        <dbReference type="ARBA" id="ARBA00004651"/>
    </source>
</evidence>
<evidence type="ECO:0000313" key="10">
    <source>
        <dbReference type="Proteomes" id="UP000677054"/>
    </source>
</evidence>
<dbReference type="Proteomes" id="UP000677054">
    <property type="component" value="Unassembled WGS sequence"/>
</dbReference>
<keyword evidence="3 8" id="KW-0812">Transmembrane</keyword>
<keyword evidence="5 8" id="KW-0472">Membrane</keyword>
<protein>
    <submittedName>
        <fullName evidence="9">Uncharacterized protein</fullName>
    </submittedName>
</protein>
<comment type="subcellular location">
    <subcellularLocation>
        <location evidence="1">Cell membrane</location>
        <topology evidence="1">Multi-pass membrane protein</topology>
    </subcellularLocation>
</comment>